<feature type="region of interest" description="Disordered" evidence="1">
    <location>
        <begin position="404"/>
        <end position="454"/>
    </location>
</feature>
<protein>
    <submittedName>
        <fullName evidence="2">Uncharacterized protein</fullName>
    </submittedName>
</protein>
<keyword evidence="3" id="KW-1185">Reference proteome</keyword>
<name>U4L4X4_PYROM</name>
<feature type="region of interest" description="Disordered" evidence="1">
    <location>
        <begin position="294"/>
        <end position="390"/>
    </location>
</feature>
<gene>
    <name evidence="2" type="ORF">PCON_06942</name>
</gene>
<dbReference type="eggNOG" id="ENOG502SCKR">
    <property type="taxonomic scope" value="Eukaryota"/>
</dbReference>
<dbReference type="Proteomes" id="UP000018144">
    <property type="component" value="Unassembled WGS sequence"/>
</dbReference>
<dbReference type="OrthoDB" id="5374569at2759"/>
<accession>U4L4X4</accession>
<organism evidence="2 3">
    <name type="scientific">Pyronema omphalodes (strain CBS 100304)</name>
    <name type="common">Pyronema confluens</name>
    <dbReference type="NCBI Taxonomy" id="1076935"/>
    <lineage>
        <taxon>Eukaryota</taxon>
        <taxon>Fungi</taxon>
        <taxon>Dikarya</taxon>
        <taxon>Ascomycota</taxon>
        <taxon>Pezizomycotina</taxon>
        <taxon>Pezizomycetes</taxon>
        <taxon>Pezizales</taxon>
        <taxon>Pyronemataceae</taxon>
        <taxon>Pyronema</taxon>
    </lineage>
</organism>
<proteinExistence type="predicted"/>
<feature type="compositionally biased region" description="Polar residues" evidence="1">
    <location>
        <begin position="375"/>
        <end position="390"/>
    </location>
</feature>
<feature type="compositionally biased region" description="Acidic residues" evidence="1">
    <location>
        <begin position="153"/>
        <end position="168"/>
    </location>
</feature>
<feature type="compositionally biased region" description="Acidic residues" evidence="1">
    <location>
        <begin position="323"/>
        <end position="332"/>
    </location>
</feature>
<dbReference type="STRING" id="1076935.U4L4X4"/>
<feature type="region of interest" description="Disordered" evidence="1">
    <location>
        <begin position="184"/>
        <end position="232"/>
    </location>
</feature>
<feature type="compositionally biased region" description="Polar residues" evidence="1">
    <location>
        <begin position="410"/>
        <end position="435"/>
    </location>
</feature>
<feature type="compositionally biased region" description="Basic and acidic residues" evidence="1">
    <location>
        <begin position="343"/>
        <end position="355"/>
    </location>
</feature>
<evidence type="ECO:0000256" key="1">
    <source>
        <dbReference type="SAM" id="MobiDB-lite"/>
    </source>
</evidence>
<feature type="region of interest" description="Disordered" evidence="1">
    <location>
        <begin position="1"/>
        <end position="55"/>
    </location>
</feature>
<reference evidence="2 3" key="1">
    <citation type="journal article" date="2013" name="PLoS Genet.">
        <title>The genome and development-dependent transcriptomes of Pyronema confluens: a window into fungal evolution.</title>
        <authorList>
            <person name="Traeger S."/>
            <person name="Altegoer F."/>
            <person name="Freitag M."/>
            <person name="Gabaldon T."/>
            <person name="Kempken F."/>
            <person name="Kumar A."/>
            <person name="Marcet-Houben M."/>
            <person name="Poggeler S."/>
            <person name="Stajich J.E."/>
            <person name="Nowrousian M."/>
        </authorList>
    </citation>
    <scope>NUCLEOTIDE SEQUENCE [LARGE SCALE GENOMIC DNA]</scope>
    <source>
        <strain evidence="3">CBS 100304</strain>
        <tissue evidence="2">Vegetative mycelium</tissue>
    </source>
</reference>
<sequence length="493" mass="54171">MPRTLPWLQTTSSASNATSKPTKPANPSKTTDEISSASKPSKKRQTTLKPAPDEDFSTIGLMLPTDSHWIMVEDEFLSTAQLFTRSLHRLEYQRLQLEATSRNASKISHIQRPVISNGPSQDALKLRSLAAKVQAQEAAISRKRQLRDMARDEEGEDGEESEEEDEGLETGLGLMMSQRLPGHRGLGELMQRGKVKTRAAEGFKDSVPTASPVKRGQWQEGREVPGSPISRRQGTVAGLIRLEMRKKVMLQDEEEAQEAEETEYDSDNIDAGYMRRMELQKKAALRAAKEAATKEAEAARMAEVSRAEVAKVEKAEETKETTDSDFDSDDLDAPIHRRFRAAKKAEAAKRQERQAADPSRSIPTSTIDPSLHRISLSSMSVQRSGTSGISGTSVALATLPATLSASAPTRTATDPSVPTVTTAPEPGTSVSTSGPQRMATAPVTTTKYVSDDDDDDWIVKPIKSRFRGRSAVLREQEKREKEMEELRKKVSGG</sequence>
<dbReference type="EMBL" id="HF935349">
    <property type="protein sequence ID" value="CCX07353.1"/>
    <property type="molecule type" value="Genomic_DNA"/>
</dbReference>
<feature type="compositionally biased region" description="Basic and acidic residues" evidence="1">
    <location>
        <begin position="294"/>
        <end position="322"/>
    </location>
</feature>
<dbReference type="AlphaFoldDB" id="U4L4X4"/>
<feature type="region of interest" description="Disordered" evidence="1">
    <location>
        <begin position="140"/>
        <end position="169"/>
    </location>
</feature>
<evidence type="ECO:0000313" key="3">
    <source>
        <dbReference type="Proteomes" id="UP000018144"/>
    </source>
</evidence>
<evidence type="ECO:0000313" key="2">
    <source>
        <dbReference type="EMBL" id="CCX07353.1"/>
    </source>
</evidence>
<feature type="region of interest" description="Disordered" evidence="1">
    <location>
        <begin position="474"/>
        <end position="493"/>
    </location>
</feature>
<feature type="compositionally biased region" description="Polar residues" evidence="1">
    <location>
        <begin position="7"/>
        <end position="39"/>
    </location>
</feature>